<dbReference type="CDD" id="cd12148">
    <property type="entry name" value="fungal_TF_MHR"/>
    <property type="match status" value="1"/>
</dbReference>
<dbReference type="EMBL" id="CP138894">
    <property type="protein sequence ID" value="WPK23626.1"/>
    <property type="molecule type" value="Genomic_DNA"/>
</dbReference>
<dbReference type="KEGG" id="asau:88171936"/>
<keyword evidence="2" id="KW-0479">Metal-binding</keyword>
<keyword evidence="4" id="KW-0805">Transcription regulation</keyword>
<dbReference type="PANTHER" id="PTHR47782">
    <property type="entry name" value="ZN(II)2CYS6 TRANSCRIPTION FACTOR (EUROFUNG)-RELATED"/>
    <property type="match status" value="1"/>
</dbReference>
<evidence type="ECO:0000256" key="6">
    <source>
        <dbReference type="ARBA" id="ARBA00023163"/>
    </source>
</evidence>
<dbReference type="GO" id="GO:0008270">
    <property type="term" value="F:zinc ion binding"/>
    <property type="evidence" value="ECO:0007669"/>
    <property type="project" value="InterPro"/>
</dbReference>
<dbReference type="InterPro" id="IPR036864">
    <property type="entry name" value="Zn2-C6_fun-type_DNA-bd_sf"/>
</dbReference>
<dbReference type="PROSITE" id="PS50048">
    <property type="entry name" value="ZN2_CY6_FUNGAL_2"/>
    <property type="match status" value="1"/>
</dbReference>
<dbReference type="SMART" id="SM00906">
    <property type="entry name" value="Fungal_trans"/>
    <property type="match status" value="1"/>
</dbReference>
<dbReference type="Pfam" id="PF04082">
    <property type="entry name" value="Fungal_trans"/>
    <property type="match status" value="1"/>
</dbReference>
<comment type="subcellular location">
    <subcellularLocation>
        <location evidence="1">Nucleus</location>
    </subcellularLocation>
</comment>
<dbReference type="PANTHER" id="PTHR47782:SF1">
    <property type="entry name" value="PYRIMIDINE PATHWAY REGULATORY PROTEIN 1"/>
    <property type="match status" value="1"/>
</dbReference>
<keyword evidence="5" id="KW-0238">DNA-binding</keyword>
<dbReference type="GO" id="GO:0045944">
    <property type="term" value="P:positive regulation of transcription by RNA polymerase II"/>
    <property type="evidence" value="ECO:0007669"/>
    <property type="project" value="TreeGrafter"/>
</dbReference>
<dbReference type="AlphaFoldDB" id="A0AAX4H537"/>
<sequence length="806" mass="90797">MLDSELQEPPAKVRRTAESPDFSDKVSRTIAVCLRCRKKKTKCDRKLPQCLRCVKAQVPCISIDPLTGAETPRSYLLYLEQRVQSLEDELARRENGVGSRVNMLAAAVPGTAATTAAAGTASYSSPGGAGVDVHSKSESQAMGYSALVKSDLASDKVVVPASELYIGSLPGVTFAKLMMTALKMKNLNLAVEPTRNMSTAAPPVVHSAMLPPKATAEQFLHIYFTQSNSQLPILHREVFLRKYFEPIYGHWESQLDLGALVPRSRGHQDIPRENTWFYNYKLYLMQMLNGHGHESELAQNISDSMEVPLQYHKPLFFLNIVFALASLANHLQYVSTISELFKTSAFKYLEHAELGDDPLENLEITLLMALYSLMRPAVPGVWYVLGKALRVCVDLGLHNESTDKADKTTAFVKERRRRLFWCTYSLDRQVCFYLGRPVGIPEASIKTPFPAELDDSLIREEETVISDYATVPGRGRTSITIALMIFCIRQIQLEVQRTLYENEELPRRFKDIGEWRHYIHSKLERWWSSTPKHSLDTACGFNVEYFTLNYNHTRLMIDGLSPTCYSLTKDAYIRVSEATRNVMGCYTQLYIKKAINYTWAAVYNLFMAGTSFLFAVYHCDEVRARHSEQDVKKITGHCVVILTLMRESCSAAQACAEMYHTLSGAVLKLRYGSAPGPERSEPLEESTSTSTTLENRMKVGAIVHEYEQEELASAEWAARWPDQGFSPEDPLSLVNLYPGNLDVFFEELINMSPSEAHTPRENTAEAYDVGTNTREGKKVLELIQQVPGEPIWDQFFSSNEGRSSFS</sequence>
<dbReference type="CDD" id="cd00067">
    <property type="entry name" value="GAL4"/>
    <property type="match status" value="1"/>
</dbReference>
<evidence type="ECO:0000256" key="5">
    <source>
        <dbReference type="ARBA" id="ARBA00023125"/>
    </source>
</evidence>
<dbReference type="SUPFAM" id="SSF57701">
    <property type="entry name" value="Zn2/Cys6 DNA-binding domain"/>
    <property type="match status" value="1"/>
</dbReference>
<keyword evidence="7" id="KW-0539">Nucleus</keyword>
<dbReference type="SMART" id="SM00066">
    <property type="entry name" value="GAL4"/>
    <property type="match status" value="1"/>
</dbReference>
<protein>
    <recommendedName>
        <fullName evidence="9">Zn(2)-C6 fungal-type domain-containing protein</fullName>
    </recommendedName>
</protein>
<evidence type="ECO:0000256" key="7">
    <source>
        <dbReference type="ARBA" id="ARBA00023242"/>
    </source>
</evidence>
<dbReference type="InterPro" id="IPR001138">
    <property type="entry name" value="Zn2Cys6_DnaBD"/>
</dbReference>
<dbReference type="Proteomes" id="UP001338582">
    <property type="component" value="Chromosome 1"/>
</dbReference>
<dbReference type="Pfam" id="PF00172">
    <property type="entry name" value="Zn_clus"/>
    <property type="match status" value="1"/>
</dbReference>
<dbReference type="PROSITE" id="PS00463">
    <property type="entry name" value="ZN2_CY6_FUNGAL_1"/>
    <property type="match status" value="1"/>
</dbReference>
<name>A0AAX4H537_9ASCO</name>
<organism evidence="10 11">
    <name type="scientific">Australozyma saopauloensis</name>
    <dbReference type="NCBI Taxonomy" id="291208"/>
    <lineage>
        <taxon>Eukaryota</taxon>
        <taxon>Fungi</taxon>
        <taxon>Dikarya</taxon>
        <taxon>Ascomycota</taxon>
        <taxon>Saccharomycotina</taxon>
        <taxon>Pichiomycetes</taxon>
        <taxon>Metschnikowiaceae</taxon>
        <taxon>Australozyma</taxon>
    </lineage>
</organism>
<evidence type="ECO:0000259" key="9">
    <source>
        <dbReference type="PROSITE" id="PS50048"/>
    </source>
</evidence>
<evidence type="ECO:0000256" key="2">
    <source>
        <dbReference type="ARBA" id="ARBA00022723"/>
    </source>
</evidence>
<gene>
    <name evidence="10" type="ORF">PUMCH_000868</name>
</gene>
<dbReference type="Gene3D" id="4.10.240.10">
    <property type="entry name" value="Zn(2)-C6 fungal-type DNA-binding domain"/>
    <property type="match status" value="1"/>
</dbReference>
<dbReference type="CDD" id="cd14723">
    <property type="entry name" value="ZIP_Ppr1"/>
    <property type="match status" value="1"/>
</dbReference>
<keyword evidence="3" id="KW-0862">Zinc</keyword>
<evidence type="ECO:0000256" key="3">
    <source>
        <dbReference type="ARBA" id="ARBA00022833"/>
    </source>
</evidence>
<dbReference type="GO" id="GO:0005634">
    <property type="term" value="C:nucleus"/>
    <property type="evidence" value="ECO:0007669"/>
    <property type="project" value="UniProtKB-SubCell"/>
</dbReference>
<dbReference type="InterPro" id="IPR052202">
    <property type="entry name" value="Yeast_MetPath_Reg"/>
</dbReference>
<dbReference type="GeneID" id="88171936"/>
<evidence type="ECO:0000313" key="11">
    <source>
        <dbReference type="Proteomes" id="UP001338582"/>
    </source>
</evidence>
<keyword evidence="6" id="KW-0804">Transcription</keyword>
<accession>A0AAX4H537</accession>
<feature type="domain" description="Zn(2)-C6 fungal-type" evidence="9">
    <location>
        <begin position="32"/>
        <end position="62"/>
    </location>
</feature>
<evidence type="ECO:0000256" key="8">
    <source>
        <dbReference type="SAM" id="MobiDB-lite"/>
    </source>
</evidence>
<proteinExistence type="predicted"/>
<reference evidence="10 11" key="1">
    <citation type="submission" date="2023-10" db="EMBL/GenBank/DDBJ databases">
        <title>Draft Genome Sequence of Candida saopaulonensis from a very Premature Infant with Sepsis.</title>
        <authorList>
            <person name="Ning Y."/>
            <person name="Dai R."/>
            <person name="Xiao M."/>
            <person name="Xu Y."/>
            <person name="Yan Q."/>
            <person name="Zhang L."/>
        </authorList>
    </citation>
    <scope>NUCLEOTIDE SEQUENCE [LARGE SCALE GENOMIC DNA]</scope>
    <source>
        <strain evidence="10 11">19XY460</strain>
    </source>
</reference>
<dbReference type="GO" id="GO:0043565">
    <property type="term" value="F:sequence-specific DNA binding"/>
    <property type="evidence" value="ECO:0007669"/>
    <property type="project" value="TreeGrafter"/>
</dbReference>
<evidence type="ECO:0000256" key="4">
    <source>
        <dbReference type="ARBA" id="ARBA00023015"/>
    </source>
</evidence>
<dbReference type="RefSeq" id="XP_062876012.1">
    <property type="nucleotide sequence ID" value="XM_063019942.1"/>
</dbReference>
<keyword evidence="11" id="KW-1185">Reference proteome</keyword>
<feature type="region of interest" description="Disordered" evidence="8">
    <location>
        <begin position="1"/>
        <end position="20"/>
    </location>
</feature>
<dbReference type="InterPro" id="IPR007219">
    <property type="entry name" value="XnlR_reg_dom"/>
</dbReference>
<dbReference type="GO" id="GO:0000981">
    <property type="term" value="F:DNA-binding transcription factor activity, RNA polymerase II-specific"/>
    <property type="evidence" value="ECO:0007669"/>
    <property type="project" value="InterPro"/>
</dbReference>
<evidence type="ECO:0000256" key="1">
    <source>
        <dbReference type="ARBA" id="ARBA00004123"/>
    </source>
</evidence>
<evidence type="ECO:0000313" key="10">
    <source>
        <dbReference type="EMBL" id="WPK23626.1"/>
    </source>
</evidence>
<dbReference type="GO" id="GO:0006351">
    <property type="term" value="P:DNA-templated transcription"/>
    <property type="evidence" value="ECO:0007669"/>
    <property type="project" value="InterPro"/>
</dbReference>